<gene>
    <name evidence="1" type="ORF">KAR29_05600</name>
</gene>
<sequence length="94" mass="10353">MKEVPAVQIGQWKKQLLQGSPEVFQTHPSLGCLQEAPRLSASSLEGLTHAAEEEPELSVDLIRRVCEGQTLKELDDKLDQIDSARKSGARPCKT</sequence>
<dbReference type="Proteomes" id="UP000671879">
    <property type="component" value="Chromosome"/>
</dbReference>
<dbReference type="AlphaFoldDB" id="A0A9Q7ARC6"/>
<dbReference type="EMBL" id="CP072943">
    <property type="protein sequence ID" value="QTX33347.1"/>
    <property type="molecule type" value="Genomic_DNA"/>
</dbReference>
<accession>A0A9Q7ARC6</accession>
<reference evidence="2" key="1">
    <citation type="submission" date="2021-04" db="EMBL/GenBank/DDBJ databases">
        <title>A novel Synergistetes isolate from a pyrite-forming mixed culture.</title>
        <authorList>
            <person name="Bunk B."/>
            <person name="Sproer C."/>
            <person name="Spring S."/>
            <person name="Pester M."/>
        </authorList>
    </citation>
    <scope>NUCLEOTIDE SEQUENCE [LARGE SCALE GENOMIC DNA]</scope>
    <source>
        <strain evidence="2">J.5.4.2-T.3.5.2</strain>
    </source>
</reference>
<dbReference type="RefSeq" id="WP_274374634.1">
    <property type="nucleotide sequence ID" value="NZ_CP072943.1"/>
</dbReference>
<protein>
    <submittedName>
        <fullName evidence="1">Uncharacterized protein</fullName>
    </submittedName>
</protein>
<organism evidence="1 2">
    <name type="scientific">Aminithiophilus ramosus</name>
    <dbReference type="NCBI Taxonomy" id="3029084"/>
    <lineage>
        <taxon>Bacteria</taxon>
        <taxon>Thermotogati</taxon>
        <taxon>Synergistota</taxon>
        <taxon>Synergistia</taxon>
        <taxon>Synergistales</taxon>
        <taxon>Aminithiophilaceae</taxon>
        <taxon>Aminithiophilus</taxon>
    </lineage>
</organism>
<proteinExistence type="predicted"/>
<evidence type="ECO:0000313" key="1">
    <source>
        <dbReference type="EMBL" id="QTX33347.1"/>
    </source>
</evidence>
<evidence type="ECO:0000313" key="2">
    <source>
        <dbReference type="Proteomes" id="UP000671879"/>
    </source>
</evidence>
<keyword evidence="2" id="KW-1185">Reference proteome</keyword>
<dbReference type="KEGG" id="aram:KAR29_05600"/>
<name>A0A9Q7ARC6_9BACT</name>